<dbReference type="EMBL" id="JAUTXU010000012">
    <property type="protein sequence ID" value="KAK3722660.1"/>
    <property type="molecule type" value="Genomic_DNA"/>
</dbReference>
<evidence type="ECO:0000313" key="2">
    <source>
        <dbReference type="Proteomes" id="UP001281147"/>
    </source>
</evidence>
<sequence>MADEAKQEEVETAPDLEEDELDDLDDVLDSFNAKSASAKPTTAAPPTTTAPTAGSGPGRPSSETAVDDAGTETDMAAQLQAGMAGLISELGENPEMQKQFEDMMAELVAAGAASTDKEAVEHIRKASDNMPVDADLKKDASAGGEGKKEKEAKFQDTIRKTMERMQQSGDAATAATSSSGAQATSEEEMLMEMMKSLGGAGGSGEGGEEDFNSMLMSMMTQLTNKEILYEPMKELHEKFPAWMTAHAAETDKKELERFKEQQRLVGEIVGRFERKGYADEDEGDREFIVERMQKVSLKEQWRCDGGLLANCWV</sequence>
<keyword evidence="1" id="KW-0675">Receptor</keyword>
<gene>
    <name evidence="1" type="primary">PEX19_1</name>
    <name evidence="1" type="ORF">LTR37_002230</name>
</gene>
<keyword evidence="2" id="KW-1185">Reference proteome</keyword>
<proteinExistence type="predicted"/>
<accession>A0ACC3NT73</accession>
<comment type="caution">
    <text evidence="1">The sequence shown here is derived from an EMBL/GenBank/DDBJ whole genome shotgun (WGS) entry which is preliminary data.</text>
</comment>
<evidence type="ECO:0000313" key="1">
    <source>
        <dbReference type="EMBL" id="KAK3722660.1"/>
    </source>
</evidence>
<protein>
    <submittedName>
        <fullName evidence="1">Peroxisome chaperone and import receptor</fullName>
    </submittedName>
</protein>
<dbReference type="Proteomes" id="UP001281147">
    <property type="component" value="Unassembled WGS sequence"/>
</dbReference>
<name>A0ACC3NT73_9PEZI</name>
<organism evidence="1 2">
    <name type="scientific">Vermiconidia calcicola</name>
    <dbReference type="NCBI Taxonomy" id="1690605"/>
    <lineage>
        <taxon>Eukaryota</taxon>
        <taxon>Fungi</taxon>
        <taxon>Dikarya</taxon>
        <taxon>Ascomycota</taxon>
        <taxon>Pezizomycotina</taxon>
        <taxon>Dothideomycetes</taxon>
        <taxon>Dothideomycetidae</taxon>
        <taxon>Mycosphaerellales</taxon>
        <taxon>Extremaceae</taxon>
        <taxon>Vermiconidia</taxon>
    </lineage>
</organism>
<reference evidence="1" key="1">
    <citation type="submission" date="2023-07" db="EMBL/GenBank/DDBJ databases">
        <title>Black Yeasts Isolated from many extreme environments.</title>
        <authorList>
            <person name="Coleine C."/>
            <person name="Stajich J.E."/>
            <person name="Selbmann L."/>
        </authorList>
    </citation>
    <scope>NUCLEOTIDE SEQUENCE</scope>
    <source>
        <strain evidence="1">CCFEE 5714</strain>
    </source>
</reference>